<dbReference type="InterPro" id="IPR013216">
    <property type="entry name" value="Methyltransf_11"/>
</dbReference>
<dbReference type="PANTHER" id="PTHR43464:SF83">
    <property type="entry name" value="MALONYL-[ACYL-CARRIER PROTEIN] O-METHYLTRANSFERASE"/>
    <property type="match status" value="1"/>
</dbReference>
<feature type="domain" description="Methyltransferase type 11" evidence="1">
    <location>
        <begin position="80"/>
        <end position="173"/>
    </location>
</feature>
<organism evidence="2 3">
    <name type="scientific">Cohnella lubricantis</name>
    <dbReference type="NCBI Taxonomy" id="2163172"/>
    <lineage>
        <taxon>Bacteria</taxon>
        <taxon>Bacillati</taxon>
        <taxon>Bacillota</taxon>
        <taxon>Bacilli</taxon>
        <taxon>Bacillales</taxon>
        <taxon>Paenibacillaceae</taxon>
        <taxon>Cohnella</taxon>
    </lineage>
</organism>
<dbReference type="SUPFAM" id="SSF53335">
    <property type="entry name" value="S-adenosyl-L-methionine-dependent methyltransferases"/>
    <property type="match status" value="1"/>
</dbReference>
<dbReference type="AlphaFoldDB" id="A0A841T785"/>
<evidence type="ECO:0000313" key="3">
    <source>
        <dbReference type="Proteomes" id="UP000574133"/>
    </source>
</evidence>
<evidence type="ECO:0000259" key="1">
    <source>
        <dbReference type="Pfam" id="PF08241"/>
    </source>
</evidence>
<gene>
    <name evidence="2" type="ORF">H4Q31_07620</name>
</gene>
<keyword evidence="2" id="KW-0808">Transferase</keyword>
<dbReference type="Proteomes" id="UP000574133">
    <property type="component" value="Unassembled WGS sequence"/>
</dbReference>
<dbReference type="InterPro" id="IPR029063">
    <property type="entry name" value="SAM-dependent_MTases_sf"/>
</dbReference>
<sequence>MANHLDPASVNEAVRLYRERWPSEGARGLTHPVAARSHDHVSFSGERLIINSQVKMNPVFAEHLLRYDWACRFVSGLSVLDAACGAGYGSKMMEMAGAADVTGVDVDEESLAHARSAYGGERIRHLLADIQSLPFEDETFEAVVSFETIEHIPRGSDWIRESARVLKPGGLFLVSTPNRQTCNPGLYYGEDPFNPYHFYEYNFSEFVGELLQEYDLLEVYGQTLIHDADNDAHRMLRKHHARNPVWRPNPTPAVKGHELVPYGQIKNAQPMFIVALCRKKSF</sequence>
<proteinExistence type="predicted"/>
<dbReference type="CDD" id="cd02440">
    <property type="entry name" value="AdoMet_MTases"/>
    <property type="match status" value="1"/>
</dbReference>
<reference evidence="2 3" key="1">
    <citation type="submission" date="2020-08" db="EMBL/GenBank/DDBJ databases">
        <title>Cohnella phylogeny.</title>
        <authorList>
            <person name="Dunlap C."/>
        </authorList>
    </citation>
    <scope>NUCLEOTIDE SEQUENCE [LARGE SCALE GENOMIC DNA]</scope>
    <source>
        <strain evidence="2 3">DSM 103658</strain>
    </source>
</reference>
<dbReference type="PANTHER" id="PTHR43464">
    <property type="entry name" value="METHYLTRANSFERASE"/>
    <property type="match status" value="1"/>
</dbReference>
<dbReference type="GO" id="GO:0008757">
    <property type="term" value="F:S-adenosylmethionine-dependent methyltransferase activity"/>
    <property type="evidence" value="ECO:0007669"/>
    <property type="project" value="InterPro"/>
</dbReference>
<accession>A0A841T785</accession>
<dbReference type="EMBL" id="JACJVN010000028">
    <property type="protein sequence ID" value="MBB6677194.1"/>
    <property type="molecule type" value="Genomic_DNA"/>
</dbReference>
<keyword evidence="2" id="KW-0489">Methyltransferase</keyword>
<name>A0A841T785_9BACL</name>
<dbReference type="Gene3D" id="3.40.50.150">
    <property type="entry name" value="Vaccinia Virus protein VP39"/>
    <property type="match status" value="1"/>
</dbReference>
<keyword evidence="3" id="KW-1185">Reference proteome</keyword>
<dbReference type="RefSeq" id="WP_185178480.1">
    <property type="nucleotide sequence ID" value="NZ_CBCSEP010000004.1"/>
</dbReference>
<protein>
    <submittedName>
        <fullName evidence="2">Class I SAM-dependent methyltransferase</fullName>
    </submittedName>
</protein>
<evidence type="ECO:0000313" key="2">
    <source>
        <dbReference type="EMBL" id="MBB6677194.1"/>
    </source>
</evidence>
<dbReference type="Pfam" id="PF08241">
    <property type="entry name" value="Methyltransf_11"/>
    <property type="match status" value="1"/>
</dbReference>
<dbReference type="GO" id="GO:0032259">
    <property type="term" value="P:methylation"/>
    <property type="evidence" value="ECO:0007669"/>
    <property type="project" value="UniProtKB-KW"/>
</dbReference>
<comment type="caution">
    <text evidence="2">The sequence shown here is derived from an EMBL/GenBank/DDBJ whole genome shotgun (WGS) entry which is preliminary data.</text>
</comment>